<feature type="signal peptide" evidence="1">
    <location>
        <begin position="1"/>
        <end position="20"/>
    </location>
</feature>
<keyword evidence="1" id="KW-0732">Signal</keyword>
<organism evidence="2">
    <name type="scientific">Mesocestoides corti</name>
    <name type="common">Flatworm</name>
    <dbReference type="NCBI Taxonomy" id="53468"/>
    <lineage>
        <taxon>Eukaryota</taxon>
        <taxon>Metazoa</taxon>
        <taxon>Spiralia</taxon>
        <taxon>Lophotrochozoa</taxon>
        <taxon>Platyhelminthes</taxon>
        <taxon>Cestoda</taxon>
        <taxon>Eucestoda</taxon>
        <taxon>Cyclophyllidea</taxon>
        <taxon>Mesocestoididae</taxon>
        <taxon>Mesocestoides</taxon>
    </lineage>
</organism>
<proteinExistence type="predicted"/>
<reference evidence="2" key="1">
    <citation type="submission" date="2019-11" db="UniProtKB">
        <authorList>
            <consortium name="WormBaseParasite"/>
        </authorList>
    </citation>
    <scope>IDENTIFICATION</scope>
</reference>
<dbReference type="WBParaSite" id="MCU_010482-RA">
    <property type="protein sequence ID" value="MCU_010482-RA"/>
    <property type="gene ID" value="MCU_010482"/>
</dbReference>
<accession>A0A5K3FQJ4</accession>
<protein>
    <submittedName>
        <fullName evidence="2">UPF0506 domain-containing protein</fullName>
    </submittedName>
</protein>
<feature type="chain" id="PRO_5024313450" evidence="1">
    <location>
        <begin position="21"/>
        <end position="85"/>
    </location>
</feature>
<sequence length="85" mass="9332">MRVFAVFQFLVLNALVFVASKRTPAFKALWTCLDEGEPCSQGVGQCCAGLACHPTLEVCSRCAELYQFCSRSKPCCEGECRIVCT</sequence>
<evidence type="ECO:0000256" key="1">
    <source>
        <dbReference type="SAM" id="SignalP"/>
    </source>
</evidence>
<dbReference type="AlphaFoldDB" id="A0A5K3FQJ4"/>
<name>A0A5K3FQJ4_MESCO</name>
<evidence type="ECO:0000313" key="2">
    <source>
        <dbReference type="WBParaSite" id="MCU_010482-RA"/>
    </source>
</evidence>